<sequence>MNHWPKKQDFCQCPR</sequence>
<accession>A0A2P2IM60</accession>
<reference evidence="1" key="1">
    <citation type="submission" date="2018-02" db="EMBL/GenBank/DDBJ databases">
        <title>Rhizophora mucronata_Transcriptome.</title>
        <authorList>
            <person name="Meera S.P."/>
            <person name="Sreeshan A."/>
            <person name="Augustine A."/>
        </authorList>
    </citation>
    <scope>NUCLEOTIDE SEQUENCE</scope>
    <source>
        <tissue evidence="1">Leaf</tissue>
    </source>
</reference>
<name>A0A2P2IM60_RHIMU</name>
<organism evidence="1">
    <name type="scientific">Rhizophora mucronata</name>
    <name type="common">Asiatic mangrove</name>
    <dbReference type="NCBI Taxonomy" id="61149"/>
    <lineage>
        <taxon>Eukaryota</taxon>
        <taxon>Viridiplantae</taxon>
        <taxon>Streptophyta</taxon>
        <taxon>Embryophyta</taxon>
        <taxon>Tracheophyta</taxon>
        <taxon>Spermatophyta</taxon>
        <taxon>Magnoliopsida</taxon>
        <taxon>eudicotyledons</taxon>
        <taxon>Gunneridae</taxon>
        <taxon>Pentapetalae</taxon>
        <taxon>rosids</taxon>
        <taxon>fabids</taxon>
        <taxon>Malpighiales</taxon>
        <taxon>Rhizophoraceae</taxon>
        <taxon>Rhizophora</taxon>
    </lineage>
</organism>
<dbReference type="EMBL" id="GGEC01001839">
    <property type="protein sequence ID" value="MBW82322.1"/>
    <property type="molecule type" value="Transcribed_RNA"/>
</dbReference>
<evidence type="ECO:0000313" key="1">
    <source>
        <dbReference type="EMBL" id="MBW82322.1"/>
    </source>
</evidence>
<proteinExistence type="predicted"/>
<protein>
    <submittedName>
        <fullName evidence="1">Uncharacterized protein</fullName>
    </submittedName>
</protein>